<feature type="compositionally biased region" description="Basic and acidic residues" evidence="5">
    <location>
        <begin position="422"/>
        <end position="436"/>
    </location>
</feature>
<evidence type="ECO:0000256" key="1">
    <source>
        <dbReference type="ARBA" id="ARBA00022468"/>
    </source>
</evidence>
<feature type="compositionally biased region" description="Polar residues" evidence="5">
    <location>
        <begin position="163"/>
        <end position="184"/>
    </location>
</feature>
<evidence type="ECO:0000256" key="4">
    <source>
        <dbReference type="ARBA" id="ARBA00022833"/>
    </source>
</evidence>
<dbReference type="KEGG" id="ksn:43591443"/>
<dbReference type="InterPro" id="IPR001164">
    <property type="entry name" value="ArfGAP_dom"/>
</dbReference>
<dbReference type="GeneID" id="43591443"/>
<sequence>MSENYQKKELLTIMNTGANKLCVDCNAPSPQWASVSYGIFICLECSGVHRGFGVHISFVRSITMDKWSDDQLKKMKLGGNEAFKAFIESYGPEGGYTKGMGMNEKYNSWAATQYREKLAAACAEPPQPWSPSSPPPASQAPSRPSSAQGVAQTRKSRAGGSGLNPSSRTGSPAISQDGSQTQGSGHEAFFERMGNANSSRPDHIPPSQGGKYQGFGSAPQPSSDYNGFSTSSSSSSSHPSYALSSHAAPTLDEFQRNPLGALSKGWGLFSSAVAVASREINESVVKPGFDRAQQLAAAAAANENGVAGSEDWKRYLTTATSQAKEAGVWATQRAGEGWENFNDVAKTKGGLDLNEQLGKLGLGVGGSSSLTPGQRGYDQLERAEDGVITPHGAGDDDLFEAWDEPTNVGAGASKAPSKTAAKKNDGWNEDDGWKDF</sequence>
<dbReference type="GO" id="GO:0030100">
    <property type="term" value="P:regulation of endocytosis"/>
    <property type="evidence" value="ECO:0007669"/>
    <property type="project" value="TreeGrafter"/>
</dbReference>
<evidence type="ECO:0000256" key="2">
    <source>
        <dbReference type="ARBA" id="ARBA00022723"/>
    </source>
</evidence>
<dbReference type="CDD" id="cd08830">
    <property type="entry name" value="ArfGap_ArfGap1"/>
    <property type="match status" value="1"/>
</dbReference>
<dbReference type="GO" id="GO:0005096">
    <property type="term" value="F:GTPase activator activity"/>
    <property type="evidence" value="ECO:0007669"/>
    <property type="project" value="UniProtKB-KW"/>
</dbReference>
<organism evidence="6 7">
    <name type="scientific">Kwoniella shandongensis</name>
    <dbReference type="NCBI Taxonomy" id="1734106"/>
    <lineage>
        <taxon>Eukaryota</taxon>
        <taxon>Fungi</taxon>
        <taxon>Dikarya</taxon>
        <taxon>Basidiomycota</taxon>
        <taxon>Agaricomycotina</taxon>
        <taxon>Tremellomycetes</taxon>
        <taxon>Tremellales</taxon>
        <taxon>Cryptococcaceae</taxon>
        <taxon>Kwoniella</taxon>
    </lineage>
</organism>
<dbReference type="FunFam" id="1.10.220.150:FF:000014">
    <property type="entry name" value="ADP-ribosylation factor GTPase-activating protein"/>
    <property type="match status" value="1"/>
</dbReference>
<dbReference type="PROSITE" id="PS50115">
    <property type="entry name" value="ARFGAP"/>
    <property type="match status" value="1"/>
</dbReference>
<evidence type="ECO:0000313" key="6">
    <source>
        <dbReference type="EMBL" id="WWD20387.1"/>
    </source>
</evidence>
<dbReference type="RefSeq" id="XP_031858389.1">
    <property type="nucleotide sequence ID" value="XM_032007275.1"/>
</dbReference>
<name>A0A5M6BTE3_9TREE</name>
<dbReference type="GO" id="GO:0032012">
    <property type="term" value="P:regulation of ARF protein signal transduction"/>
    <property type="evidence" value="ECO:0007669"/>
    <property type="project" value="TreeGrafter"/>
</dbReference>
<accession>A0A5M6BTE3</accession>
<dbReference type="AlphaFoldDB" id="A0A5M6BTE3"/>
<feature type="compositionally biased region" description="Low complexity" evidence="5">
    <location>
        <begin position="222"/>
        <end position="245"/>
    </location>
</feature>
<dbReference type="PRINTS" id="PR00405">
    <property type="entry name" value="REVINTRACTNG"/>
</dbReference>
<dbReference type="Gene3D" id="1.10.220.150">
    <property type="entry name" value="Arf GTPase activating protein"/>
    <property type="match status" value="1"/>
</dbReference>
<keyword evidence="3" id="KW-0863">Zinc-finger</keyword>
<keyword evidence="7" id="KW-1185">Reference proteome</keyword>
<dbReference type="InterPro" id="IPR037278">
    <property type="entry name" value="ARFGAP/RecO"/>
</dbReference>
<evidence type="ECO:0000313" key="7">
    <source>
        <dbReference type="Proteomes" id="UP000322225"/>
    </source>
</evidence>
<feature type="region of interest" description="Disordered" evidence="5">
    <location>
        <begin position="387"/>
        <end position="436"/>
    </location>
</feature>
<feature type="region of interest" description="Disordered" evidence="5">
    <location>
        <begin position="120"/>
        <end position="246"/>
    </location>
</feature>
<feature type="compositionally biased region" description="Low complexity" evidence="5">
    <location>
        <begin position="409"/>
        <end position="419"/>
    </location>
</feature>
<keyword evidence="1" id="KW-0343">GTPase activation</keyword>
<feature type="compositionally biased region" description="Pro residues" evidence="5">
    <location>
        <begin position="125"/>
        <end position="138"/>
    </location>
</feature>
<keyword evidence="4" id="KW-0862">Zinc</keyword>
<feature type="compositionally biased region" description="Low complexity" evidence="5">
    <location>
        <begin position="139"/>
        <end position="148"/>
    </location>
</feature>
<proteinExistence type="predicted"/>
<evidence type="ECO:0000256" key="5">
    <source>
        <dbReference type="SAM" id="MobiDB-lite"/>
    </source>
</evidence>
<reference evidence="6" key="2">
    <citation type="submission" date="2024-01" db="EMBL/GenBank/DDBJ databases">
        <title>Comparative genomics of Cryptococcus and Kwoniella reveals pathogenesis evolution and contrasting modes of karyotype evolution via chromosome fusion or intercentromeric recombination.</title>
        <authorList>
            <person name="Coelho M.A."/>
            <person name="David-Palma M."/>
            <person name="Shea T."/>
            <person name="Bowers K."/>
            <person name="McGinley-Smith S."/>
            <person name="Mohammad A.W."/>
            <person name="Gnirke A."/>
            <person name="Yurkov A.M."/>
            <person name="Nowrousian M."/>
            <person name="Sun S."/>
            <person name="Cuomo C.A."/>
            <person name="Heitman J."/>
        </authorList>
    </citation>
    <scope>NUCLEOTIDE SEQUENCE</scope>
    <source>
        <strain evidence="6">CBS 12478</strain>
    </source>
</reference>
<dbReference type="Proteomes" id="UP000322225">
    <property type="component" value="Chromosome 8"/>
</dbReference>
<reference evidence="6" key="1">
    <citation type="submission" date="2017-08" db="EMBL/GenBank/DDBJ databases">
        <authorList>
            <person name="Cuomo C."/>
            <person name="Billmyre B."/>
            <person name="Heitman J."/>
        </authorList>
    </citation>
    <scope>NUCLEOTIDE SEQUENCE</scope>
    <source>
        <strain evidence="6">CBS 12478</strain>
    </source>
</reference>
<dbReference type="PANTHER" id="PTHR46395">
    <property type="entry name" value="ADP-RIBOSYLATION FACTOR GTPASE-ACTIVATING PROTEIN 1"/>
    <property type="match status" value="1"/>
</dbReference>
<keyword evidence="2" id="KW-0479">Metal-binding</keyword>
<dbReference type="OrthoDB" id="983479at2759"/>
<evidence type="ECO:0000256" key="3">
    <source>
        <dbReference type="ARBA" id="ARBA00022771"/>
    </source>
</evidence>
<dbReference type="GO" id="GO:0000139">
    <property type="term" value="C:Golgi membrane"/>
    <property type="evidence" value="ECO:0007669"/>
    <property type="project" value="TreeGrafter"/>
</dbReference>
<protein>
    <submittedName>
        <fullName evidence="6">Uncharacterized protein</fullName>
    </submittedName>
</protein>
<dbReference type="SMART" id="SM00105">
    <property type="entry name" value="ArfGap"/>
    <property type="match status" value="1"/>
</dbReference>
<dbReference type="InterPro" id="IPR038508">
    <property type="entry name" value="ArfGAP_dom_sf"/>
</dbReference>
<dbReference type="GO" id="GO:0008270">
    <property type="term" value="F:zinc ion binding"/>
    <property type="evidence" value="ECO:0007669"/>
    <property type="project" value="UniProtKB-KW"/>
</dbReference>
<dbReference type="Pfam" id="PF01412">
    <property type="entry name" value="ArfGap"/>
    <property type="match status" value="1"/>
</dbReference>
<dbReference type="EMBL" id="CP144058">
    <property type="protein sequence ID" value="WWD20387.1"/>
    <property type="molecule type" value="Genomic_DNA"/>
</dbReference>
<gene>
    <name evidence="6" type="ORF">CI109_104863</name>
</gene>
<dbReference type="PANTHER" id="PTHR46395:SF1">
    <property type="entry name" value="ADP-RIBOSYLATION FACTOR GTPASE-ACTIVATING PROTEIN 1"/>
    <property type="match status" value="1"/>
</dbReference>
<dbReference type="SUPFAM" id="SSF57863">
    <property type="entry name" value="ArfGap/RecO-like zinc finger"/>
    <property type="match status" value="1"/>
</dbReference>